<feature type="compositionally biased region" description="Low complexity" evidence="3">
    <location>
        <begin position="356"/>
        <end position="369"/>
    </location>
</feature>
<dbReference type="PANTHER" id="PTHR46311">
    <property type="entry name" value="CALCIUM-BINDING PROTEIN 8-RELATED"/>
    <property type="match status" value="1"/>
</dbReference>
<gene>
    <name evidence="4" type="ORF">PACLA_8A056571</name>
</gene>
<reference evidence="4" key="1">
    <citation type="submission" date="2020-04" db="EMBL/GenBank/DDBJ databases">
        <authorList>
            <person name="Alioto T."/>
            <person name="Alioto T."/>
            <person name="Gomez Garrido J."/>
        </authorList>
    </citation>
    <scope>NUCLEOTIDE SEQUENCE</scope>
    <source>
        <strain evidence="4">A484AB</strain>
    </source>
</reference>
<dbReference type="GO" id="GO:0032588">
    <property type="term" value="C:trans-Golgi network membrane"/>
    <property type="evidence" value="ECO:0007669"/>
    <property type="project" value="TreeGrafter"/>
</dbReference>
<comment type="caution">
    <text evidence="4">The sequence shown here is derived from an EMBL/GenBank/DDBJ whole genome shotgun (WGS) entry which is preliminary data.</text>
</comment>
<dbReference type="Proteomes" id="UP001152795">
    <property type="component" value="Unassembled WGS sequence"/>
</dbReference>
<dbReference type="InterPro" id="IPR018247">
    <property type="entry name" value="EF_Hand_1_Ca_BS"/>
</dbReference>
<dbReference type="EMBL" id="CACRXK020009711">
    <property type="protein sequence ID" value="CAB4017799.1"/>
    <property type="molecule type" value="Genomic_DNA"/>
</dbReference>
<dbReference type="CDD" id="cd00051">
    <property type="entry name" value="EFh"/>
    <property type="match status" value="2"/>
</dbReference>
<dbReference type="OrthoDB" id="9989112at2759"/>
<dbReference type="GO" id="GO:0005509">
    <property type="term" value="F:calcium ion binding"/>
    <property type="evidence" value="ECO:0007669"/>
    <property type="project" value="InterPro"/>
</dbReference>
<evidence type="ECO:0000256" key="2">
    <source>
        <dbReference type="ARBA" id="ARBA00022837"/>
    </source>
</evidence>
<protein>
    <submittedName>
        <fullName evidence="4">Ras and EF-hand domain-containing isoform X1</fullName>
    </submittedName>
</protein>
<evidence type="ECO:0000256" key="3">
    <source>
        <dbReference type="SAM" id="MobiDB-lite"/>
    </source>
</evidence>
<keyword evidence="5" id="KW-1185">Reference proteome</keyword>
<dbReference type="Gene3D" id="1.10.238.10">
    <property type="entry name" value="EF-hand"/>
    <property type="match status" value="2"/>
</dbReference>
<accession>A0A6S7IL86</accession>
<keyword evidence="1" id="KW-0677">Repeat</keyword>
<sequence>MSKEDNFEDTLASRATELFKICDHQNKGYITEDDLSLVAEELGLPLTQDQITLTFSKLDKDQNNHLTLAEFISGFDLFLGAHDTDTNYNTLDYTQGHQLFDLCDREQKGYIVKSDLERLAGEFQLSKEQLGDLFHSLDIDGNGCLTLEEFVAGFGKFLEVSEPNEGIEIAAENPLSPVERIYESHNDSGVNSPALSEDVLFEKIADKVGDDLLSGVLSKGQLLDLWKALSSNEVIGFEKLTEFLTKVSQEIKRSQTQALHVEQTLKGQVEAHEMEIQKLYEKMDTQLKVERQDISSHHEKKEKEIREEFQDEMASKEKELQELLNQQRELEKKMQHLNQADTDVREENFRLQEANSQLQSQLDESSSSLEDTKSYVQQLQSLTNEERKERQRYEFSFK</sequence>
<dbReference type="PROSITE" id="PS00018">
    <property type="entry name" value="EF_HAND_1"/>
    <property type="match status" value="2"/>
</dbReference>
<name>A0A6S7IL86_PARCT</name>
<keyword evidence="2" id="KW-0106">Calcium</keyword>
<evidence type="ECO:0000313" key="5">
    <source>
        <dbReference type="Proteomes" id="UP001152795"/>
    </source>
</evidence>
<dbReference type="PROSITE" id="PS50222">
    <property type="entry name" value="EF_HAND_2"/>
    <property type="match status" value="3"/>
</dbReference>
<feature type="region of interest" description="Disordered" evidence="3">
    <location>
        <begin position="344"/>
        <end position="373"/>
    </location>
</feature>
<dbReference type="AlphaFoldDB" id="A0A6S7IL86"/>
<organism evidence="4 5">
    <name type="scientific">Paramuricea clavata</name>
    <name type="common">Red gorgonian</name>
    <name type="synonym">Violescent sea-whip</name>
    <dbReference type="NCBI Taxonomy" id="317549"/>
    <lineage>
        <taxon>Eukaryota</taxon>
        <taxon>Metazoa</taxon>
        <taxon>Cnidaria</taxon>
        <taxon>Anthozoa</taxon>
        <taxon>Octocorallia</taxon>
        <taxon>Malacalcyonacea</taxon>
        <taxon>Plexauridae</taxon>
        <taxon>Paramuricea</taxon>
    </lineage>
</organism>
<dbReference type="InterPro" id="IPR051111">
    <property type="entry name" value="Ca-binding_regulatory"/>
</dbReference>
<proteinExistence type="predicted"/>
<evidence type="ECO:0000313" key="4">
    <source>
        <dbReference type="EMBL" id="CAB4017799.1"/>
    </source>
</evidence>
<dbReference type="InterPro" id="IPR002048">
    <property type="entry name" value="EF_hand_dom"/>
</dbReference>
<dbReference type="SUPFAM" id="SSF47473">
    <property type="entry name" value="EF-hand"/>
    <property type="match status" value="1"/>
</dbReference>
<dbReference type="InterPro" id="IPR011992">
    <property type="entry name" value="EF-hand-dom_pair"/>
</dbReference>
<evidence type="ECO:0000256" key="1">
    <source>
        <dbReference type="ARBA" id="ARBA00022737"/>
    </source>
</evidence>
<dbReference type="Pfam" id="PF13499">
    <property type="entry name" value="EF-hand_7"/>
    <property type="match status" value="2"/>
</dbReference>
<dbReference type="SMART" id="SM00054">
    <property type="entry name" value="EFh"/>
    <property type="match status" value="4"/>
</dbReference>
<dbReference type="PANTHER" id="PTHR46311:SF3">
    <property type="entry name" value="CALCIUM-BINDING PROTEIN 8"/>
    <property type="match status" value="1"/>
</dbReference>